<dbReference type="GO" id="GO:0006596">
    <property type="term" value="P:polyamine biosynthetic process"/>
    <property type="evidence" value="ECO:0007669"/>
    <property type="project" value="UniProtKB-UniRule"/>
</dbReference>
<evidence type="ECO:0000256" key="4">
    <source>
        <dbReference type="PROSITE-ProRule" id="PRU00354"/>
    </source>
</evidence>
<evidence type="ECO:0000256" key="3">
    <source>
        <dbReference type="ARBA" id="ARBA00023115"/>
    </source>
</evidence>
<proteinExistence type="inferred from homology"/>
<comment type="caution">
    <text evidence="4">Lacks conserved residue(s) required for the propagation of feature annotation.</text>
</comment>
<dbReference type="InterPro" id="IPR029063">
    <property type="entry name" value="SAM-dependent_MTases_sf"/>
</dbReference>
<gene>
    <name evidence="6" type="ORF">HPP92_018764</name>
</gene>
<keyword evidence="2 4" id="KW-0808">Transferase</keyword>
<comment type="caution">
    <text evidence="6">The sequence shown here is derived from an EMBL/GenBank/DDBJ whole genome shotgun (WGS) entry which is preliminary data.</text>
</comment>
<protein>
    <recommendedName>
        <fullName evidence="5">PABS domain-containing protein</fullName>
    </recommendedName>
</protein>
<dbReference type="GO" id="GO:0010487">
    <property type="term" value="F:thermospermine synthase activity"/>
    <property type="evidence" value="ECO:0007669"/>
    <property type="project" value="TreeGrafter"/>
</dbReference>
<organism evidence="6 7">
    <name type="scientific">Vanilla planifolia</name>
    <name type="common">Vanilla</name>
    <dbReference type="NCBI Taxonomy" id="51239"/>
    <lineage>
        <taxon>Eukaryota</taxon>
        <taxon>Viridiplantae</taxon>
        <taxon>Streptophyta</taxon>
        <taxon>Embryophyta</taxon>
        <taxon>Tracheophyta</taxon>
        <taxon>Spermatophyta</taxon>
        <taxon>Magnoliopsida</taxon>
        <taxon>Liliopsida</taxon>
        <taxon>Asparagales</taxon>
        <taxon>Orchidaceae</taxon>
        <taxon>Vanilloideae</taxon>
        <taxon>Vanilleae</taxon>
        <taxon>Vanilla</taxon>
    </lineage>
</organism>
<accession>A0A835Q1Q2</accession>
<keyword evidence="3 4" id="KW-0620">Polyamine biosynthesis</keyword>
<dbReference type="PANTHER" id="PTHR43317:SF1">
    <property type="entry name" value="THERMOSPERMINE SYNTHASE ACAULIS5"/>
    <property type="match status" value="1"/>
</dbReference>
<evidence type="ECO:0000313" key="6">
    <source>
        <dbReference type="EMBL" id="KAG0464600.1"/>
    </source>
</evidence>
<dbReference type="InterPro" id="IPR030374">
    <property type="entry name" value="PABS"/>
</dbReference>
<reference evidence="6 7" key="1">
    <citation type="journal article" date="2020" name="Nat. Food">
        <title>A phased Vanilla planifolia genome enables genetic improvement of flavour and production.</title>
        <authorList>
            <person name="Hasing T."/>
            <person name="Tang H."/>
            <person name="Brym M."/>
            <person name="Khazi F."/>
            <person name="Huang T."/>
            <person name="Chambers A.H."/>
        </authorList>
    </citation>
    <scope>NUCLEOTIDE SEQUENCE [LARGE SCALE GENOMIC DNA]</scope>
    <source>
        <tissue evidence="6">Leaf</tissue>
    </source>
</reference>
<dbReference type="EMBL" id="JADCNM010000010">
    <property type="protein sequence ID" value="KAG0464600.1"/>
    <property type="molecule type" value="Genomic_DNA"/>
</dbReference>
<evidence type="ECO:0000256" key="1">
    <source>
        <dbReference type="ARBA" id="ARBA00007867"/>
    </source>
</evidence>
<dbReference type="Gene3D" id="3.40.50.150">
    <property type="entry name" value="Vaccinia Virus protein VP39"/>
    <property type="match status" value="1"/>
</dbReference>
<evidence type="ECO:0000313" key="7">
    <source>
        <dbReference type="Proteomes" id="UP000639772"/>
    </source>
</evidence>
<dbReference type="Proteomes" id="UP000639772">
    <property type="component" value="Chromosome 10"/>
</dbReference>
<dbReference type="PANTHER" id="PTHR43317">
    <property type="entry name" value="THERMOSPERMINE SYNTHASE ACAULIS5"/>
    <property type="match status" value="1"/>
</dbReference>
<name>A0A835Q1Q2_VANPL</name>
<dbReference type="SUPFAM" id="SSF53335">
    <property type="entry name" value="S-adenosyl-L-methionine-dependent methyltransferases"/>
    <property type="match status" value="1"/>
</dbReference>
<evidence type="ECO:0000259" key="5">
    <source>
        <dbReference type="PROSITE" id="PS51006"/>
    </source>
</evidence>
<dbReference type="AlphaFoldDB" id="A0A835Q1Q2"/>
<dbReference type="OrthoDB" id="38125at2759"/>
<dbReference type="PROSITE" id="PS51006">
    <property type="entry name" value="PABS_2"/>
    <property type="match status" value="1"/>
</dbReference>
<feature type="domain" description="PABS" evidence="5">
    <location>
        <begin position="1"/>
        <end position="66"/>
    </location>
</feature>
<evidence type="ECO:0000256" key="2">
    <source>
        <dbReference type="ARBA" id="ARBA00022679"/>
    </source>
</evidence>
<comment type="similarity">
    <text evidence="1">Belongs to the spermidine/spermine synthase family.</text>
</comment>
<sequence length="187" mass="21223">MDGGPCYQLYTKSFYEKVAGPAGVLTHKEIFSSIYNTLKHVFKYVIACTAPVPSFVDTWGWVLASDQPFELNALEINKRIEERINGKLLYLNGESIVSSTIMNKTVHQSLLEETHVYTEENALIYSWAWDICCHLIAQMTSDETRRADKVVPSSLAQLVCVKDVAFPLPSSFYLRRCCNKHPLRKVA</sequence>